<dbReference type="EMBL" id="LRQT01000006">
    <property type="protein sequence ID" value="KXA65289.1"/>
    <property type="molecule type" value="Genomic_DNA"/>
</dbReference>
<evidence type="ECO:0000313" key="4">
    <source>
        <dbReference type="Proteomes" id="UP000070226"/>
    </source>
</evidence>
<keyword evidence="3" id="KW-0687">Ribonucleoprotein</keyword>
<keyword evidence="1 3" id="KW-0489">Methyltransferase</keyword>
<keyword evidence="2 3" id="KW-0808">Transferase</keyword>
<accession>A0A133S6H4</accession>
<dbReference type="PANTHER" id="PTHR43648">
    <property type="entry name" value="ELECTRON TRANSFER FLAVOPROTEIN BETA SUBUNIT LYSINE METHYLTRANSFERASE"/>
    <property type="match status" value="1"/>
</dbReference>
<evidence type="ECO:0000256" key="1">
    <source>
        <dbReference type="ARBA" id="ARBA00022603"/>
    </source>
</evidence>
<dbReference type="Proteomes" id="UP000070226">
    <property type="component" value="Unassembled WGS sequence"/>
</dbReference>
<evidence type="ECO:0000256" key="2">
    <source>
        <dbReference type="ARBA" id="ARBA00022679"/>
    </source>
</evidence>
<dbReference type="GO" id="GO:0008276">
    <property type="term" value="F:protein methyltransferase activity"/>
    <property type="evidence" value="ECO:0007669"/>
    <property type="project" value="TreeGrafter"/>
</dbReference>
<sequence length="301" mass="33736">MNGLFLRINSKGAFMQWIEISIVCERVATDEVTTLFGDYADNGIIEEDVDNQPNLVQLTLYADASLDPNTIKSDIKGRLNESNIEITSIDAHILDESTWLNSWQQYIEPTEILHNLIIKPAWQEYDNEQNKTIIEIDSDISFGTGSHETTKTCAELLQAYSKSMNLDSVTCLDIGTGTGILLLVAAHLGIKHLVGIDIEEYAAKQARINCDNNHVVADIICGNLDTDFKGTAQLILANLTVDPLKILLPQIGKKLDDKGILIISGIIDDRYDEIMPYINKEWHIIEERIAGPWHTFALEKR</sequence>
<dbReference type="CDD" id="cd02440">
    <property type="entry name" value="AdoMet_MTases"/>
    <property type="match status" value="1"/>
</dbReference>
<comment type="caution">
    <text evidence="3">The sequence shown here is derived from an EMBL/GenBank/DDBJ whole genome shotgun (WGS) entry which is preliminary data.</text>
</comment>
<reference evidence="3 4" key="1">
    <citation type="submission" date="2016-01" db="EMBL/GenBank/DDBJ databases">
        <authorList>
            <person name="Oliw E.H."/>
        </authorList>
    </citation>
    <scope>NUCLEOTIDE SEQUENCE [LARGE SCALE GENOMIC DNA]</scope>
    <source>
        <strain evidence="3 4">CMW7756B</strain>
    </source>
</reference>
<dbReference type="SUPFAM" id="SSF53335">
    <property type="entry name" value="S-adenosyl-L-methionine-dependent methyltransferases"/>
    <property type="match status" value="1"/>
</dbReference>
<dbReference type="AlphaFoldDB" id="A0A133S6H4"/>
<dbReference type="Pfam" id="PF06325">
    <property type="entry name" value="PrmA"/>
    <property type="match status" value="1"/>
</dbReference>
<organism evidence="3">
    <name type="scientific">Veillonella atypica</name>
    <dbReference type="NCBI Taxonomy" id="39777"/>
    <lineage>
        <taxon>Bacteria</taxon>
        <taxon>Bacillati</taxon>
        <taxon>Bacillota</taxon>
        <taxon>Negativicutes</taxon>
        <taxon>Veillonellales</taxon>
        <taxon>Veillonellaceae</taxon>
        <taxon>Veillonella</taxon>
    </lineage>
</organism>
<dbReference type="STRING" id="39777.B7L28_04285"/>
<dbReference type="PANTHER" id="PTHR43648:SF1">
    <property type="entry name" value="ELECTRON TRANSFER FLAVOPROTEIN BETA SUBUNIT LYSINE METHYLTRANSFERASE"/>
    <property type="match status" value="1"/>
</dbReference>
<dbReference type="Gene3D" id="3.40.50.150">
    <property type="entry name" value="Vaccinia Virus protein VP39"/>
    <property type="match status" value="1"/>
</dbReference>
<protein>
    <submittedName>
        <fullName evidence="3">Ribosomal protein L11 methyltransferase</fullName>
    </submittedName>
</protein>
<dbReference type="InterPro" id="IPR050078">
    <property type="entry name" value="Ribosomal_L11_MeTrfase_PrmA"/>
</dbReference>
<evidence type="ECO:0000313" key="3">
    <source>
        <dbReference type="EMBL" id="KXA65289.1"/>
    </source>
</evidence>
<dbReference type="GO" id="GO:0032259">
    <property type="term" value="P:methylation"/>
    <property type="evidence" value="ECO:0007669"/>
    <property type="project" value="UniProtKB-KW"/>
</dbReference>
<gene>
    <name evidence="3" type="ORF">HMPREF3233_00290</name>
</gene>
<proteinExistence type="predicted"/>
<dbReference type="GO" id="GO:0005840">
    <property type="term" value="C:ribosome"/>
    <property type="evidence" value="ECO:0007669"/>
    <property type="project" value="UniProtKB-KW"/>
</dbReference>
<name>A0A133S6H4_9FIRM</name>
<dbReference type="InterPro" id="IPR029063">
    <property type="entry name" value="SAM-dependent_MTases_sf"/>
</dbReference>
<keyword evidence="3" id="KW-0689">Ribosomal protein</keyword>
<dbReference type="PATRIC" id="fig|39777.7.peg.281"/>